<dbReference type="Proteomes" id="UP000315440">
    <property type="component" value="Unassembled WGS sequence"/>
</dbReference>
<evidence type="ECO:0000313" key="3">
    <source>
        <dbReference type="Proteomes" id="UP000315440"/>
    </source>
</evidence>
<feature type="chain" id="PRO_5022912588" evidence="1">
    <location>
        <begin position="26"/>
        <end position="160"/>
    </location>
</feature>
<feature type="signal peptide" evidence="1">
    <location>
        <begin position="1"/>
        <end position="25"/>
    </location>
</feature>
<dbReference type="RefSeq" id="WP_146395770.1">
    <property type="nucleotide sequence ID" value="NZ_SJPQ01000001.1"/>
</dbReference>
<comment type="caution">
    <text evidence="2">The sequence shown here is derived from an EMBL/GenBank/DDBJ whole genome shotgun (WGS) entry which is preliminary data.</text>
</comment>
<keyword evidence="1" id="KW-0732">Signal</keyword>
<evidence type="ECO:0000256" key="1">
    <source>
        <dbReference type="SAM" id="SignalP"/>
    </source>
</evidence>
<dbReference type="AlphaFoldDB" id="A0A5C5ZQI7"/>
<sequence length="160" mass="16661" precursor="true">MLLHRTITIVLAFVAALCPALGGHACGVGCEAVTAEAGHHRVSQTHDYEQVAKVSVARTCEARCVGSSCSTDTSDLPIRHDHGGKHQDCICQGAAVADFGRGYADGLIDLDAFLAPTFAPLAAALSRQALAPLATGRPGDDPCPPAWGKDLCAHFCTRLI</sequence>
<proteinExistence type="predicted"/>
<evidence type="ECO:0000313" key="2">
    <source>
        <dbReference type="EMBL" id="TWT89794.1"/>
    </source>
</evidence>
<protein>
    <submittedName>
        <fullName evidence="2">Uncharacterized protein</fullName>
    </submittedName>
</protein>
<accession>A0A5C5ZQI7</accession>
<gene>
    <name evidence="2" type="ORF">Mal64_01730</name>
</gene>
<organism evidence="2 3">
    <name type="scientific">Pseudobythopirellula maris</name>
    <dbReference type="NCBI Taxonomy" id="2527991"/>
    <lineage>
        <taxon>Bacteria</taxon>
        <taxon>Pseudomonadati</taxon>
        <taxon>Planctomycetota</taxon>
        <taxon>Planctomycetia</taxon>
        <taxon>Pirellulales</taxon>
        <taxon>Lacipirellulaceae</taxon>
        <taxon>Pseudobythopirellula</taxon>
    </lineage>
</organism>
<keyword evidence="3" id="KW-1185">Reference proteome</keyword>
<dbReference type="EMBL" id="SJPQ01000001">
    <property type="protein sequence ID" value="TWT89794.1"/>
    <property type="molecule type" value="Genomic_DNA"/>
</dbReference>
<reference evidence="2 3" key="1">
    <citation type="submission" date="2019-02" db="EMBL/GenBank/DDBJ databases">
        <title>Deep-cultivation of Planctomycetes and their phenomic and genomic characterization uncovers novel biology.</title>
        <authorList>
            <person name="Wiegand S."/>
            <person name="Jogler M."/>
            <person name="Boedeker C."/>
            <person name="Pinto D."/>
            <person name="Vollmers J."/>
            <person name="Rivas-Marin E."/>
            <person name="Kohn T."/>
            <person name="Peeters S.H."/>
            <person name="Heuer A."/>
            <person name="Rast P."/>
            <person name="Oberbeckmann S."/>
            <person name="Bunk B."/>
            <person name="Jeske O."/>
            <person name="Meyerdierks A."/>
            <person name="Storesund J.E."/>
            <person name="Kallscheuer N."/>
            <person name="Luecker S."/>
            <person name="Lage O.M."/>
            <person name="Pohl T."/>
            <person name="Merkel B.J."/>
            <person name="Hornburger P."/>
            <person name="Mueller R.-W."/>
            <person name="Bruemmer F."/>
            <person name="Labrenz M."/>
            <person name="Spormann A.M."/>
            <person name="Op Den Camp H."/>
            <person name="Overmann J."/>
            <person name="Amann R."/>
            <person name="Jetten M.S.M."/>
            <person name="Mascher T."/>
            <person name="Medema M.H."/>
            <person name="Devos D.P."/>
            <person name="Kaster A.-K."/>
            <person name="Ovreas L."/>
            <person name="Rohde M."/>
            <person name="Galperin M.Y."/>
            <person name="Jogler C."/>
        </authorList>
    </citation>
    <scope>NUCLEOTIDE SEQUENCE [LARGE SCALE GENOMIC DNA]</scope>
    <source>
        <strain evidence="2 3">Mal64</strain>
    </source>
</reference>
<name>A0A5C5ZQI7_9BACT</name>